<dbReference type="InterPro" id="IPR003445">
    <property type="entry name" value="Cat_transpt"/>
</dbReference>
<feature type="transmembrane region" description="Helical" evidence="10">
    <location>
        <begin position="146"/>
        <end position="167"/>
    </location>
</feature>
<dbReference type="NCBIfam" id="TIGR00933">
    <property type="entry name" value="2a38"/>
    <property type="match status" value="1"/>
</dbReference>
<keyword evidence="4" id="KW-0633">Potassium transport</keyword>
<dbReference type="AlphaFoldDB" id="A0A7T1AJM3"/>
<feature type="transmembrane region" description="Helical" evidence="10">
    <location>
        <begin position="174"/>
        <end position="194"/>
    </location>
</feature>
<dbReference type="Proteomes" id="UP000594463">
    <property type="component" value="Chromosome"/>
</dbReference>
<evidence type="ECO:0000256" key="10">
    <source>
        <dbReference type="SAM" id="Phobius"/>
    </source>
</evidence>
<evidence type="ECO:0000256" key="6">
    <source>
        <dbReference type="ARBA" id="ARBA00022958"/>
    </source>
</evidence>
<feature type="transmembrane region" description="Helical" evidence="10">
    <location>
        <begin position="91"/>
        <end position="115"/>
    </location>
</feature>
<reference evidence="11 12" key="1">
    <citation type="journal article" date="2021" name="Nat. Commun.">
        <title>Isolation of a member of the candidate phylum Atribacteria reveals a unique cell membrane structure.</title>
        <authorList>
            <person name="Taiki K."/>
            <person name="Nobu M.K."/>
            <person name="Kusada H."/>
            <person name="Meng X.-Y."/>
            <person name="Hosoki N."/>
            <person name="Uematsu K."/>
            <person name="Yoshioka H."/>
            <person name="Kamagata Y."/>
            <person name="Tamaki H."/>
        </authorList>
    </citation>
    <scope>NUCLEOTIDE SEQUENCE [LARGE SCALE GENOMIC DNA]</scope>
    <source>
        <strain evidence="11 12">RT761</strain>
    </source>
</reference>
<evidence type="ECO:0000256" key="1">
    <source>
        <dbReference type="ARBA" id="ARBA00004651"/>
    </source>
</evidence>
<keyword evidence="7 10" id="KW-1133">Transmembrane helix</keyword>
<feature type="transmembrane region" description="Helical" evidence="10">
    <location>
        <begin position="362"/>
        <end position="383"/>
    </location>
</feature>
<feature type="transmembrane region" description="Helical" evidence="10">
    <location>
        <begin position="241"/>
        <end position="262"/>
    </location>
</feature>
<keyword evidence="6" id="KW-0630">Potassium</keyword>
<evidence type="ECO:0000256" key="3">
    <source>
        <dbReference type="ARBA" id="ARBA00022475"/>
    </source>
</evidence>
<dbReference type="PANTHER" id="PTHR32024">
    <property type="entry name" value="TRK SYSTEM POTASSIUM UPTAKE PROTEIN TRKG-RELATED"/>
    <property type="match status" value="1"/>
</dbReference>
<dbReference type="EMBL" id="CP065383">
    <property type="protein sequence ID" value="QPM67144.1"/>
    <property type="molecule type" value="Genomic_DNA"/>
</dbReference>
<gene>
    <name evidence="11" type="primary">ktrB</name>
    <name evidence="11" type="ORF">RT761_00336</name>
</gene>
<keyword evidence="9 10" id="KW-0472">Membrane</keyword>
<feature type="transmembrane region" description="Helical" evidence="10">
    <location>
        <begin position="418"/>
        <end position="437"/>
    </location>
</feature>
<evidence type="ECO:0000256" key="2">
    <source>
        <dbReference type="ARBA" id="ARBA00022448"/>
    </source>
</evidence>
<evidence type="ECO:0000256" key="9">
    <source>
        <dbReference type="ARBA" id="ARBA00023136"/>
    </source>
</evidence>
<keyword evidence="2" id="KW-0813">Transport</keyword>
<feature type="transmembrane region" description="Helical" evidence="10">
    <location>
        <begin position="299"/>
        <end position="317"/>
    </location>
</feature>
<dbReference type="Pfam" id="PF02386">
    <property type="entry name" value="TrkH"/>
    <property type="match status" value="1"/>
</dbReference>
<dbReference type="InterPro" id="IPR004772">
    <property type="entry name" value="TrkH"/>
</dbReference>
<evidence type="ECO:0000256" key="7">
    <source>
        <dbReference type="ARBA" id="ARBA00022989"/>
    </source>
</evidence>
<sequence length="456" mass="50170">MLVIRDTGKSTSIFGSVNHERHIMFKPAQIILLGYIAVILLGSFILMLPGMTAPGKDLKFIDAVFTSTSAICVTGLIVVDTATFFSFWGQIVILVLIQCGGLGYMTLTTLIAIGLGRRIEYRDRLALKETFSLETPGGVVRFTLNVLKYTFTFEALGAFLFLISFIGRYPLPKAIFASIFHSVSAFCNAGFSIFSNSFEDFVQNPLVVLTLCFLIISGGLGFMVLKEVITKHRILSLHSKVVIRVTILLLLAGTLLILLTEWNNPNTIGILSPGHKVLTSFFQAVTPRTAGFNTIPIRSLRSISLFIMIFLMFIGASPGGTGGGIKTTTLALLLGIVKGVAQEKNRVEYFHRRIPNETIYRAIAQTILPFLLVSVVSIIIMSYQPNNPTQIIFEVFSAFGTVGLSTGITPRLFTLSKFLLMVMMYYGKVGLLGLAIYPVKKDEKECILYPEEGVQL</sequence>
<feature type="transmembrane region" description="Helical" evidence="10">
    <location>
        <begin position="30"/>
        <end position="48"/>
    </location>
</feature>
<evidence type="ECO:0000313" key="12">
    <source>
        <dbReference type="Proteomes" id="UP000594463"/>
    </source>
</evidence>
<keyword evidence="5 10" id="KW-0812">Transmembrane</keyword>
<accession>A0A7T1AJM3</accession>
<dbReference type="PANTHER" id="PTHR32024:SF1">
    <property type="entry name" value="KTR SYSTEM POTASSIUM UPTAKE PROTEIN B"/>
    <property type="match status" value="1"/>
</dbReference>
<comment type="subcellular location">
    <subcellularLocation>
        <location evidence="1">Cell membrane</location>
        <topology evidence="1">Multi-pass membrane protein</topology>
    </subcellularLocation>
</comment>
<keyword evidence="12" id="KW-1185">Reference proteome</keyword>
<evidence type="ECO:0000313" key="11">
    <source>
        <dbReference type="EMBL" id="QPM67144.1"/>
    </source>
</evidence>
<evidence type="ECO:0000256" key="8">
    <source>
        <dbReference type="ARBA" id="ARBA00023065"/>
    </source>
</evidence>
<dbReference type="GO" id="GO:0005886">
    <property type="term" value="C:plasma membrane"/>
    <property type="evidence" value="ECO:0007669"/>
    <property type="project" value="UniProtKB-SubCell"/>
</dbReference>
<organism evidence="11 12">
    <name type="scientific">Atribacter laminatus</name>
    <dbReference type="NCBI Taxonomy" id="2847778"/>
    <lineage>
        <taxon>Bacteria</taxon>
        <taxon>Pseudomonadati</taxon>
        <taxon>Atribacterota</taxon>
        <taxon>Atribacteria</taxon>
        <taxon>Atribacterales</taxon>
        <taxon>Atribacteraceae</taxon>
        <taxon>Atribacter</taxon>
    </lineage>
</organism>
<dbReference type="GO" id="GO:0015379">
    <property type="term" value="F:potassium:chloride symporter activity"/>
    <property type="evidence" value="ECO:0007669"/>
    <property type="project" value="InterPro"/>
</dbReference>
<name>A0A7T1AJM3_ATRLM</name>
<feature type="transmembrane region" description="Helical" evidence="10">
    <location>
        <begin position="60"/>
        <end position="79"/>
    </location>
</feature>
<proteinExistence type="predicted"/>
<keyword evidence="8" id="KW-0406">Ion transport</keyword>
<evidence type="ECO:0000256" key="5">
    <source>
        <dbReference type="ARBA" id="ARBA00022692"/>
    </source>
</evidence>
<feature type="transmembrane region" description="Helical" evidence="10">
    <location>
        <begin position="206"/>
        <end position="229"/>
    </location>
</feature>
<feature type="transmembrane region" description="Helical" evidence="10">
    <location>
        <begin position="389"/>
        <end position="406"/>
    </location>
</feature>
<protein>
    <submittedName>
        <fullName evidence="11">Ktr system potassium uptake protein B</fullName>
    </submittedName>
</protein>
<evidence type="ECO:0000256" key="4">
    <source>
        <dbReference type="ARBA" id="ARBA00022538"/>
    </source>
</evidence>
<dbReference type="KEGG" id="alam:RT761_00336"/>
<keyword evidence="3" id="KW-1003">Cell membrane</keyword>